<comment type="caution">
    <text evidence="2">The sequence shown here is derived from an EMBL/GenBank/DDBJ whole genome shotgun (WGS) entry which is preliminary data.</text>
</comment>
<evidence type="ECO:0000256" key="1">
    <source>
        <dbReference type="SAM" id="Phobius"/>
    </source>
</evidence>
<keyword evidence="3" id="KW-1185">Reference proteome</keyword>
<gene>
    <name evidence="2" type="ORF">AG1IA_04852</name>
</gene>
<proteinExistence type="predicted"/>
<keyword evidence="1" id="KW-1133">Transmembrane helix</keyword>
<evidence type="ECO:0000313" key="3">
    <source>
        <dbReference type="Proteomes" id="UP000011668"/>
    </source>
</evidence>
<keyword evidence="1" id="KW-0472">Membrane</keyword>
<reference evidence="2 3" key="1">
    <citation type="journal article" date="2013" name="Nat. Commun.">
        <title>The evolution and pathogenic mechanisms of the rice sheath blight pathogen.</title>
        <authorList>
            <person name="Zheng A."/>
            <person name="Lin R."/>
            <person name="Xu L."/>
            <person name="Qin P."/>
            <person name="Tang C."/>
            <person name="Ai P."/>
            <person name="Zhang D."/>
            <person name="Liu Y."/>
            <person name="Sun Z."/>
            <person name="Feng H."/>
            <person name="Wang Y."/>
            <person name="Chen Y."/>
            <person name="Liang X."/>
            <person name="Fu R."/>
            <person name="Li Q."/>
            <person name="Zhang J."/>
            <person name="Yu X."/>
            <person name="Xie Z."/>
            <person name="Ding L."/>
            <person name="Guan P."/>
            <person name="Tang J."/>
            <person name="Liang Y."/>
            <person name="Wang S."/>
            <person name="Deng Q."/>
            <person name="Li S."/>
            <person name="Zhu J."/>
            <person name="Wang L."/>
            <person name="Liu H."/>
            <person name="Li P."/>
        </authorList>
    </citation>
    <scope>NUCLEOTIDE SEQUENCE [LARGE SCALE GENOMIC DNA]</scope>
    <source>
        <strain evidence="3">AG-1 IA</strain>
    </source>
</reference>
<protein>
    <submittedName>
        <fullName evidence="2">Uncharacterized protein</fullName>
    </submittedName>
</protein>
<sequence length="57" mass="6150">MGLNHLLQVDYRALVLAFLVLCVNSIILVDITISLQLSKNVLVVNLGGNPTSPFDQG</sequence>
<feature type="transmembrane region" description="Helical" evidence="1">
    <location>
        <begin position="12"/>
        <end position="33"/>
    </location>
</feature>
<dbReference type="HOGENOM" id="CLU_2998076_0_0_1"/>
<keyword evidence="1" id="KW-0812">Transmembrane</keyword>
<organism evidence="2 3">
    <name type="scientific">Thanatephorus cucumeris (strain AG1-IA)</name>
    <name type="common">Rice sheath blight fungus</name>
    <name type="synonym">Rhizoctonia solani</name>
    <dbReference type="NCBI Taxonomy" id="983506"/>
    <lineage>
        <taxon>Eukaryota</taxon>
        <taxon>Fungi</taxon>
        <taxon>Dikarya</taxon>
        <taxon>Basidiomycota</taxon>
        <taxon>Agaricomycotina</taxon>
        <taxon>Agaricomycetes</taxon>
        <taxon>Cantharellales</taxon>
        <taxon>Ceratobasidiaceae</taxon>
        <taxon>Rhizoctonia</taxon>
        <taxon>Rhizoctonia solani AG-1</taxon>
    </lineage>
</organism>
<evidence type="ECO:0000313" key="2">
    <source>
        <dbReference type="EMBL" id="ELU41115.1"/>
    </source>
</evidence>
<name>L8WT07_THACA</name>
<accession>L8WT07</accession>
<dbReference type="Proteomes" id="UP000011668">
    <property type="component" value="Unassembled WGS sequence"/>
</dbReference>
<dbReference type="EMBL" id="AFRT01001129">
    <property type="protein sequence ID" value="ELU41115.1"/>
    <property type="molecule type" value="Genomic_DNA"/>
</dbReference>
<dbReference type="AlphaFoldDB" id="L8WT07"/>